<dbReference type="Proteomes" id="UP000282323">
    <property type="component" value="Unassembled WGS sequence"/>
</dbReference>
<feature type="transmembrane region" description="Helical" evidence="6">
    <location>
        <begin position="131"/>
        <end position="156"/>
    </location>
</feature>
<evidence type="ECO:0000256" key="2">
    <source>
        <dbReference type="ARBA" id="ARBA00022475"/>
    </source>
</evidence>
<proteinExistence type="predicted"/>
<dbReference type="CDD" id="cd17474">
    <property type="entry name" value="MFS_YfmO_like"/>
    <property type="match status" value="1"/>
</dbReference>
<name>A0A3N6M1S7_NATCH</name>
<feature type="transmembrane region" description="Helical" evidence="6">
    <location>
        <begin position="341"/>
        <end position="362"/>
    </location>
</feature>
<evidence type="ECO:0000256" key="5">
    <source>
        <dbReference type="ARBA" id="ARBA00023136"/>
    </source>
</evidence>
<evidence type="ECO:0000259" key="7">
    <source>
        <dbReference type="PROSITE" id="PS50850"/>
    </source>
</evidence>
<dbReference type="PRINTS" id="PR01035">
    <property type="entry name" value="TCRTETA"/>
</dbReference>
<feature type="transmembrane region" description="Helical" evidence="6">
    <location>
        <begin position="296"/>
        <end position="320"/>
    </location>
</feature>
<feature type="domain" description="Major facilitator superfamily (MFS) profile" evidence="7">
    <location>
        <begin position="7"/>
        <end position="389"/>
    </location>
</feature>
<dbReference type="InterPro" id="IPR036259">
    <property type="entry name" value="MFS_trans_sf"/>
</dbReference>
<feature type="transmembrane region" description="Helical" evidence="6">
    <location>
        <begin position="41"/>
        <end position="61"/>
    </location>
</feature>
<evidence type="ECO:0000256" key="4">
    <source>
        <dbReference type="ARBA" id="ARBA00022989"/>
    </source>
</evidence>
<dbReference type="GO" id="GO:0022857">
    <property type="term" value="F:transmembrane transporter activity"/>
    <property type="evidence" value="ECO:0007669"/>
    <property type="project" value="InterPro"/>
</dbReference>
<dbReference type="InterPro" id="IPR011701">
    <property type="entry name" value="MFS"/>
</dbReference>
<evidence type="ECO:0000256" key="3">
    <source>
        <dbReference type="ARBA" id="ARBA00022692"/>
    </source>
</evidence>
<dbReference type="InterPro" id="IPR050189">
    <property type="entry name" value="MFS_Efflux_Transporters"/>
</dbReference>
<feature type="transmembrane region" description="Helical" evidence="6">
    <location>
        <begin position="243"/>
        <end position="261"/>
    </location>
</feature>
<dbReference type="AlphaFoldDB" id="A0A3N6M1S7"/>
<dbReference type="PANTHER" id="PTHR43124:SF3">
    <property type="entry name" value="CHLORAMPHENICOL EFFLUX PUMP RV0191"/>
    <property type="match status" value="1"/>
</dbReference>
<feature type="transmembrane region" description="Helical" evidence="6">
    <location>
        <begin position="206"/>
        <end position="231"/>
    </location>
</feature>
<evidence type="ECO:0000313" key="9">
    <source>
        <dbReference type="Proteomes" id="UP000282323"/>
    </source>
</evidence>
<dbReference type="SUPFAM" id="SSF103473">
    <property type="entry name" value="MFS general substrate transporter"/>
    <property type="match status" value="1"/>
</dbReference>
<dbReference type="Gene3D" id="1.20.1250.20">
    <property type="entry name" value="MFS general substrate transporter like domains"/>
    <property type="match status" value="1"/>
</dbReference>
<dbReference type="EMBL" id="REGA01000030">
    <property type="protein sequence ID" value="RQG89730.1"/>
    <property type="molecule type" value="Genomic_DNA"/>
</dbReference>
<keyword evidence="9" id="KW-1185">Reference proteome</keyword>
<keyword evidence="3 6" id="KW-0812">Transmembrane</keyword>
<feature type="transmembrane region" description="Helical" evidence="6">
    <location>
        <begin position="98"/>
        <end position="119"/>
    </location>
</feature>
<evidence type="ECO:0000256" key="1">
    <source>
        <dbReference type="ARBA" id="ARBA00004651"/>
    </source>
</evidence>
<reference evidence="8 9" key="1">
    <citation type="submission" date="2018-10" db="EMBL/GenBank/DDBJ databases">
        <title>Natrarchaeobius chitinivorans gen. nov., sp. nov., and Natrarchaeobius haloalkaliphilus sp. nov., alkaliphilic, chitin-utilizing haloarchaea from hypersaline alkaline lakes.</title>
        <authorList>
            <person name="Sorokin D.Y."/>
            <person name="Elcheninov A.G."/>
            <person name="Kostrikina N.A."/>
            <person name="Bale N.J."/>
            <person name="Sinninghe Damste J.S."/>
            <person name="Khijniak T.V."/>
            <person name="Kublanov I.V."/>
            <person name="Toshchakov S.V."/>
        </authorList>
    </citation>
    <scope>NUCLEOTIDE SEQUENCE [LARGE SCALE GENOMIC DNA]</scope>
    <source>
        <strain evidence="8 9">AArcht4T</strain>
    </source>
</reference>
<organism evidence="8 9">
    <name type="scientific">Natrarchaeobius chitinivorans</name>
    <dbReference type="NCBI Taxonomy" id="1679083"/>
    <lineage>
        <taxon>Archaea</taxon>
        <taxon>Methanobacteriati</taxon>
        <taxon>Methanobacteriota</taxon>
        <taxon>Stenosarchaea group</taxon>
        <taxon>Halobacteria</taxon>
        <taxon>Halobacteriales</taxon>
        <taxon>Natrialbaceae</taxon>
        <taxon>Natrarchaeobius</taxon>
    </lineage>
</organism>
<gene>
    <name evidence="8" type="ORF">EA473_21390</name>
</gene>
<feature type="transmembrane region" description="Helical" evidence="6">
    <location>
        <begin position="7"/>
        <end position="29"/>
    </location>
</feature>
<sequence>MPWHSRTFHVIIASSLMGVMGVSLISPVLPELRHAFGVADTQVGLVITAFTFPGIFLTPVIGLVADRIGRKRVLVPLLMIFGVSGVAIAFTTDFTVVLVLRVCQGIGATALVMLAVTLIGDIYEGAQLDAVVGINGSMIGIGAAFFPLVGGLLAVVAWYVPFLFYGVGVLVGVVALVVIQEPTREDAMDVRTYLDRLLAIARLPRILAIFVALFVTVFVFYGGVITALPLLLSDEFGLGPGTIGPILAAIAVTEATIASQYGRLAQIRTGPELVTLGFVAYGSGFLLLWVTSSIAVIVVALLAFGVGFGVIFPSIDSTLITDSSEDLRAGVMGMRTSMLRIGQTLGPVGFTGAAEAFFVTTLDGYRTLFFVTGAVVLVGGTLAYVRLRR</sequence>
<dbReference type="InterPro" id="IPR001958">
    <property type="entry name" value="Tet-R_TetA/multi-R_MdtG-like"/>
</dbReference>
<dbReference type="PROSITE" id="PS50850">
    <property type="entry name" value="MFS"/>
    <property type="match status" value="1"/>
</dbReference>
<keyword evidence="4 6" id="KW-1133">Transmembrane helix</keyword>
<protein>
    <submittedName>
        <fullName evidence="8">MFS transporter</fullName>
    </submittedName>
</protein>
<comment type="subcellular location">
    <subcellularLocation>
        <location evidence="1">Cell membrane</location>
        <topology evidence="1">Multi-pass membrane protein</topology>
    </subcellularLocation>
</comment>
<keyword evidence="5 6" id="KW-0472">Membrane</keyword>
<keyword evidence="2" id="KW-1003">Cell membrane</keyword>
<evidence type="ECO:0000313" key="8">
    <source>
        <dbReference type="EMBL" id="RQG89730.1"/>
    </source>
</evidence>
<comment type="caution">
    <text evidence="8">The sequence shown here is derived from an EMBL/GenBank/DDBJ whole genome shotgun (WGS) entry which is preliminary data.</text>
</comment>
<dbReference type="GO" id="GO:0005886">
    <property type="term" value="C:plasma membrane"/>
    <property type="evidence" value="ECO:0007669"/>
    <property type="project" value="UniProtKB-SubCell"/>
</dbReference>
<dbReference type="InterPro" id="IPR020846">
    <property type="entry name" value="MFS_dom"/>
</dbReference>
<dbReference type="Pfam" id="PF07690">
    <property type="entry name" value="MFS_1"/>
    <property type="match status" value="1"/>
</dbReference>
<feature type="transmembrane region" description="Helical" evidence="6">
    <location>
        <begin position="73"/>
        <end position="92"/>
    </location>
</feature>
<feature type="transmembrane region" description="Helical" evidence="6">
    <location>
        <begin position="273"/>
        <end position="290"/>
    </location>
</feature>
<feature type="transmembrane region" description="Helical" evidence="6">
    <location>
        <begin position="162"/>
        <end position="179"/>
    </location>
</feature>
<accession>A0A3N6M1S7</accession>
<evidence type="ECO:0000256" key="6">
    <source>
        <dbReference type="SAM" id="Phobius"/>
    </source>
</evidence>
<dbReference type="PANTHER" id="PTHR43124">
    <property type="entry name" value="PURINE EFFLUX PUMP PBUE"/>
    <property type="match status" value="1"/>
</dbReference>
<feature type="transmembrane region" description="Helical" evidence="6">
    <location>
        <begin position="368"/>
        <end position="387"/>
    </location>
</feature>